<evidence type="ECO:0000313" key="8">
    <source>
        <dbReference type="Proteomes" id="UP000816034"/>
    </source>
</evidence>
<feature type="binding site" evidence="5">
    <location>
        <position position="349"/>
    </location>
    <ligand>
        <name>Zn(2+)</name>
        <dbReference type="ChEBI" id="CHEBI:29105"/>
    </ligand>
</feature>
<feature type="transmembrane region" description="Helical" evidence="6">
    <location>
        <begin position="94"/>
        <end position="112"/>
    </location>
</feature>
<feature type="transmembrane region" description="Helical" evidence="6">
    <location>
        <begin position="310"/>
        <end position="327"/>
    </location>
</feature>
<dbReference type="GeneID" id="68100396"/>
<comment type="subcellular location">
    <subcellularLocation>
        <location evidence="1">Membrane</location>
        <topology evidence="1">Multi-pass membrane protein</topology>
    </subcellularLocation>
</comment>
<keyword evidence="2 6" id="KW-0812">Transmembrane</keyword>
<keyword evidence="3 6" id="KW-1133">Transmembrane helix</keyword>
<feature type="transmembrane region" description="Helical" evidence="6">
    <location>
        <begin position="162"/>
        <end position="183"/>
    </location>
</feature>
<dbReference type="GO" id="GO:0016020">
    <property type="term" value="C:membrane"/>
    <property type="evidence" value="ECO:0007669"/>
    <property type="project" value="UniProtKB-SubCell"/>
</dbReference>
<feature type="binding site" evidence="5">
    <location>
        <position position="150"/>
    </location>
    <ligand>
        <name>Zn(2+)</name>
        <dbReference type="ChEBI" id="CHEBI:29105"/>
    </ligand>
</feature>
<evidence type="ECO:0000256" key="4">
    <source>
        <dbReference type="ARBA" id="ARBA00023136"/>
    </source>
</evidence>
<keyword evidence="5" id="KW-0479">Metal-binding</keyword>
<keyword evidence="5" id="KW-0862">Zinc</keyword>
<dbReference type="Pfam" id="PF03006">
    <property type="entry name" value="HlyIII"/>
    <property type="match status" value="2"/>
</dbReference>
<dbReference type="AlphaFoldDB" id="A0AA88KLE0"/>
<evidence type="ECO:0000256" key="5">
    <source>
        <dbReference type="PIRSR" id="PIRSR604254-1"/>
    </source>
</evidence>
<feature type="transmembrane region" description="Helical" evidence="6">
    <location>
        <begin position="195"/>
        <end position="213"/>
    </location>
</feature>
<dbReference type="PANTHER" id="PTHR20855">
    <property type="entry name" value="ADIPOR/PROGESTIN RECEPTOR-RELATED"/>
    <property type="match status" value="1"/>
</dbReference>
<keyword evidence="8" id="KW-1185">Reference proteome</keyword>
<reference evidence="7 8" key="1">
    <citation type="journal article" date="2018" name="BMC Genomics">
        <title>The genome of Naegleria lovaniensis, the basis for a comparative approach to unravel pathogenicity factors of the human pathogenic amoeba N. fowleri.</title>
        <authorList>
            <person name="Liechti N."/>
            <person name="Schurch N."/>
            <person name="Bruggmann R."/>
            <person name="Wittwer M."/>
        </authorList>
    </citation>
    <scope>NUCLEOTIDE SEQUENCE [LARGE SCALE GENOMIC DNA]</scope>
    <source>
        <strain evidence="7 8">ATCC 30569</strain>
    </source>
</reference>
<feature type="transmembrane region" description="Helical" evidence="6">
    <location>
        <begin position="225"/>
        <end position="244"/>
    </location>
</feature>
<evidence type="ECO:0000313" key="7">
    <source>
        <dbReference type="EMBL" id="KAG2378794.1"/>
    </source>
</evidence>
<gene>
    <name evidence="7" type="ORF">C9374_007942</name>
</gene>
<feature type="transmembrane region" description="Helical" evidence="6">
    <location>
        <begin position="132"/>
        <end position="150"/>
    </location>
</feature>
<dbReference type="GO" id="GO:0046872">
    <property type="term" value="F:metal ion binding"/>
    <property type="evidence" value="ECO:0007669"/>
    <property type="project" value="UniProtKB-KW"/>
</dbReference>
<protein>
    <submittedName>
        <fullName evidence="7">Uncharacterized protein</fullName>
    </submittedName>
</protein>
<dbReference type="GO" id="GO:0038023">
    <property type="term" value="F:signaling receptor activity"/>
    <property type="evidence" value="ECO:0007669"/>
    <property type="project" value="TreeGrafter"/>
</dbReference>
<name>A0AA88KLE0_NAELO</name>
<dbReference type="Proteomes" id="UP000816034">
    <property type="component" value="Unassembled WGS sequence"/>
</dbReference>
<evidence type="ECO:0000256" key="6">
    <source>
        <dbReference type="SAM" id="Phobius"/>
    </source>
</evidence>
<dbReference type="InterPro" id="IPR004254">
    <property type="entry name" value="AdipoR/HlyIII-related"/>
</dbReference>
<organism evidence="7 8">
    <name type="scientific">Naegleria lovaniensis</name>
    <name type="common">Amoeba</name>
    <dbReference type="NCBI Taxonomy" id="51637"/>
    <lineage>
        <taxon>Eukaryota</taxon>
        <taxon>Discoba</taxon>
        <taxon>Heterolobosea</taxon>
        <taxon>Tetramitia</taxon>
        <taxon>Eutetramitia</taxon>
        <taxon>Vahlkampfiidae</taxon>
        <taxon>Naegleria</taxon>
    </lineage>
</organism>
<comment type="caution">
    <text evidence="7">The sequence shown here is derived from an EMBL/GenBank/DDBJ whole genome shotgun (WGS) entry which is preliminary data.</text>
</comment>
<proteinExistence type="predicted"/>
<evidence type="ECO:0000256" key="3">
    <source>
        <dbReference type="ARBA" id="ARBA00022989"/>
    </source>
</evidence>
<dbReference type="PANTHER" id="PTHR20855:SF27">
    <property type="entry name" value="HLY-III RELATED FAMILY PROTEIN"/>
    <property type="match status" value="1"/>
</dbReference>
<feature type="binding site" evidence="5">
    <location>
        <position position="345"/>
    </location>
    <ligand>
        <name>Zn(2+)</name>
        <dbReference type="ChEBI" id="CHEBI:29105"/>
    </ligand>
</feature>
<dbReference type="RefSeq" id="XP_044546056.1">
    <property type="nucleotide sequence ID" value="XM_044697963.1"/>
</dbReference>
<accession>A0AA88KLE0</accession>
<dbReference type="EMBL" id="PYSW02000031">
    <property type="protein sequence ID" value="KAG2378794.1"/>
    <property type="molecule type" value="Genomic_DNA"/>
</dbReference>
<feature type="transmembrane region" description="Helical" evidence="6">
    <location>
        <begin position="347"/>
        <end position="367"/>
    </location>
</feature>
<evidence type="ECO:0000256" key="2">
    <source>
        <dbReference type="ARBA" id="ARBA00022692"/>
    </source>
</evidence>
<sequence>MSKQPEHQKDIAHHHHHHEDHHDCCCGCHHEKPLQLFKMYPELETITPNDAKKSRLHELLVDDNKFLWSGYRKLPVNDFKRSFLSMFTLHNETVNIWNHLIPSLIYCVVAFYIDHYVTLVNPKARWTDRASFIFYCVTGIFTFGFSAMYHTWRMNSVNDYHFCLLCDIRGIVVLVCGANALSITLQLKDYEYLQYIYSIVNIALVIFFIFWIKKMVRERLTNQRTLYFTLYSLIPLLTLVHRFILQSSTTKDFVNMVIYCILPRSFHEQFGISHAHVNMNIKDIMWHNNHSSNSHFPNGVLDVNHDLTQLYIANYFLLGFGMFIRGYKAPERWIPFKFDLFGASHQIFHFLSVYTSWLIVHGFYVMYSKGAFPNEHL</sequence>
<evidence type="ECO:0000256" key="1">
    <source>
        <dbReference type="ARBA" id="ARBA00004141"/>
    </source>
</evidence>
<keyword evidence="4 6" id="KW-0472">Membrane</keyword>